<reference evidence="13" key="1">
    <citation type="submission" date="2011-05" db="EMBL/GenBank/DDBJ databases">
        <authorList>
            <person name="Richards S.R."/>
            <person name="Qu J."/>
            <person name="Jiang H."/>
            <person name="Jhangiani S.N."/>
            <person name="Agravi P."/>
            <person name="Goodspeed R."/>
            <person name="Gross S."/>
            <person name="Mandapat C."/>
            <person name="Jackson L."/>
            <person name="Mathew T."/>
            <person name="Pu L."/>
            <person name="Thornton R."/>
            <person name="Saada N."/>
            <person name="Wilczek-Boney K.B."/>
            <person name="Lee S."/>
            <person name="Kovar C."/>
            <person name="Wu Y."/>
            <person name="Scherer S.E."/>
            <person name="Worley K.C."/>
            <person name="Muzny D.M."/>
            <person name="Gibbs R."/>
        </authorList>
    </citation>
    <scope>NUCLEOTIDE SEQUENCE</scope>
    <source>
        <strain evidence="13">Brora</strain>
    </source>
</reference>
<dbReference type="NCBIfam" id="TIGR02252">
    <property type="entry name" value="DREG-2"/>
    <property type="match status" value="1"/>
</dbReference>
<keyword evidence="7 11" id="KW-1133">Transmembrane helix</keyword>
<feature type="transmembrane region" description="Helical" evidence="11">
    <location>
        <begin position="1033"/>
        <end position="1050"/>
    </location>
</feature>
<feature type="repeat" description="Solcar" evidence="10">
    <location>
        <begin position="6"/>
        <end position="79"/>
    </location>
</feature>
<feature type="transmembrane region" description="Helical" evidence="11">
    <location>
        <begin position="993"/>
        <end position="1013"/>
    </location>
</feature>
<dbReference type="Pfam" id="PF13424">
    <property type="entry name" value="TPR_12"/>
    <property type="match status" value="1"/>
</dbReference>
<feature type="repeat" description="Solcar" evidence="10">
    <location>
        <begin position="755"/>
        <end position="828"/>
    </location>
</feature>
<dbReference type="PROSITE" id="PS50920">
    <property type="entry name" value="SOLCAR"/>
    <property type="match status" value="6"/>
</dbReference>
<dbReference type="NCBIfam" id="TIGR01549">
    <property type="entry name" value="HAD-SF-IA-v1"/>
    <property type="match status" value="1"/>
</dbReference>
<dbReference type="InterPro" id="IPR018108">
    <property type="entry name" value="MCP_transmembrane"/>
</dbReference>
<proteinExistence type="inferred from homology"/>
<dbReference type="eggNOG" id="KOG3085">
    <property type="taxonomic scope" value="Eukaryota"/>
</dbReference>
<dbReference type="EnsemblMetazoa" id="SMAR004883-RA">
    <property type="protein sequence ID" value="SMAR004883-PA"/>
    <property type="gene ID" value="SMAR004883"/>
</dbReference>
<dbReference type="PANTHER" id="PTHR45667">
    <property type="entry name" value="S-ADENOSYLMETHIONINE MITOCHONDRIAL CARRIER PROTEIN"/>
    <property type="match status" value="1"/>
</dbReference>
<feature type="repeat" description="Solcar" evidence="10">
    <location>
        <begin position="177"/>
        <end position="265"/>
    </location>
</feature>
<dbReference type="InterPro" id="IPR006439">
    <property type="entry name" value="HAD-SF_hydro_IA"/>
</dbReference>
<evidence type="ECO:0000256" key="5">
    <source>
        <dbReference type="ARBA" id="ARBA00022737"/>
    </source>
</evidence>
<evidence type="ECO:0000256" key="11">
    <source>
        <dbReference type="SAM" id="Phobius"/>
    </source>
</evidence>
<dbReference type="EMBL" id="JH431553">
    <property type="status" value="NOT_ANNOTATED_CDS"/>
    <property type="molecule type" value="Genomic_DNA"/>
</dbReference>
<dbReference type="Pfam" id="PF00153">
    <property type="entry name" value="Mito_carr"/>
    <property type="match status" value="6"/>
</dbReference>
<dbReference type="SUPFAM" id="SSF48452">
    <property type="entry name" value="TPR-like"/>
    <property type="match status" value="2"/>
</dbReference>
<evidence type="ECO:0000256" key="9">
    <source>
        <dbReference type="ARBA" id="ARBA00023136"/>
    </source>
</evidence>
<comment type="subcellular location">
    <subcellularLocation>
        <location evidence="1">Mitochondrion inner membrane</location>
        <topology evidence="1">Multi-pass membrane protein</topology>
    </subcellularLocation>
</comment>
<dbReference type="SFLD" id="SFLDS00003">
    <property type="entry name" value="Haloacid_Dehalogenase"/>
    <property type="match status" value="1"/>
</dbReference>
<evidence type="ECO:0000313" key="12">
    <source>
        <dbReference type="EnsemblMetazoa" id="SMAR004883-PA"/>
    </source>
</evidence>
<evidence type="ECO:0000256" key="8">
    <source>
        <dbReference type="ARBA" id="ARBA00023128"/>
    </source>
</evidence>
<evidence type="ECO:0000256" key="10">
    <source>
        <dbReference type="PROSITE-ProRule" id="PRU00282"/>
    </source>
</evidence>
<evidence type="ECO:0000256" key="1">
    <source>
        <dbReference type="ARBA" id="ARBA00004448"/>
    </source>
</evidence>
<keyword evidence="8" id="KW-0496">Mitochondrion</keyword>
<comment type="similarity">
    <text evidence="2">Belongs to the mitochondrial carrier (TC 2.A.29) family.</text>
</comment>
<name>T1IUQ4_STRMM</name>
<evidence type="ECO:0000256" key="7">
    <source>
        <dbReference type="ARBA" id="ARBA00022989"/>
    </source>
</evidence>
<sequence>MASTDTSFTASLVSGAVAGTVVDVALFPLDTIKTRLQSSKGFWNSGGYRGIYSGLSAAALGSAPGAALFFATYETVKHVQKSSFATPEFTWHMTAASLGEVVACLVRVPVEVVKQRSQASGIKSWTVYKNVLTLEGVGGFYRGYWSTVLREIPFSLVQFPVWEYLKKLWAHKQGRPIEPWQSSLCGAVAGGTAAAVTTPLDVAKTRIMLAEKDSVSSKGYVLKVLREVWLESGFKGLFAGLVPRVLWISVGGAIFLGSYEKSKSFMQPIKPMNILILFCCDCQWHPPVENPMEKPANMVDKIKPKRLNMDRMRRRNAANLTLNRKKKEKENMIQSAHPTDEPIVVQETPQNTAASVVVMLPQNIAATVGVTSQNIASPVGATSQDIAAPVAKTPQKIVSPVMNPQNIQTPVVVTTRNNNKEIQEAMQTNDDVPTMITADHQPVQINEDSNRETIVTISSITSVQDNIDLTLFRFLKSICSRCPGWTLNFTQKIVNSEITVFSPKYKVTVFVQVTDELCDTKVKVCGFTLPVNHAFWKENSMRGSKDDVIATIQSLDSWIPCVNIIHNTDTTAPSTKCSILCALPRAICTPCRIRITEKVKLLGEKKPATATVNNRYLTHAQLQQKLRIMSRALSASKLREKRMEDKLGKITNDKDDELTAFVSDGLMITLKEHVEDMSDVQKMFIEHQIKAASVKKRGMRWDSKLVQFGHQLWRKSQGAYKILYNNEFFKLPSERIIRRYESDCGKNQDETLNEVVNSVQVEAGGLAGGLSDFILFPLDTTRTRFQSKKGFTNSGGFRKVYSGFPVVALGSTPSSALFFLSYEFIKRHQNRTVLVPDFINHIVASSWAEVVVSFIRVPVEVVKQRAQATSLPCSVIFKNVMKTEGAAGLYRGYLVTIIRDAKLNKGYAIPFSCCQFPIWEFLKKKWSQHQGRKIEAWQSAGCGSIAGGIAGFVTTPLDLAKTRIILSDAGTKTSQAFIFEILNKIYRRNGLKGLFVGATSRVIWVAMSGGLFLGLFEKFKQTRNYVLIRCKKIIFLFLAHLCVMTTYKLVTFDVTNTLLKFTIPPVQQYASAAKQYKISFKEDKLPAAFKSQWKKLNQQHPNFGASTGLKSSKWWMEFVKGTFREADCKAKEIQLYRLGDYLINLFKSKSCWEVVSGSDEVLKRLKQQNIKLGIISNFDERLDGILKEVELHHYFDFVICSYMAKCAKPDSKIFDLALKQVDLGIIASEAIHVGNDLQLDYLAARNAGWNSLLVVNTGEHQPKECARTMAASYVRKLRTSIWYLCPKFRPITSKINQFVLIKCKQEAKQNFNKCGRCLANYYANNSNKQNTSTSPADESALTLAGILSFLGFGPKEKEDELIHTIKLAVLAMQKGNLDNAEQILHVALRMAQDKTEQQGITYIYDMLANVAYQKGDYRKAEKLFIETMKRLLISGKPVTDNAIVEISLKLAHIYSILDMDKKAEEGFMFCIRTQQKKLDDMKINSDDDTKLLWAMSVDYYARHLMKNSRLAKARYYFEQALTVSTEVNGKNHPQTVVLLNDLGSLYSLLKDPEMAVTYLKEAISVGTEINSPDLPSFYCNLGAVYLQTGKYEDARSMCEQGRRLAIKIGNKEAEVEADDCLRELKKTNEKLLA</sequence>
<keyword evidence="13" id="KW-1185">Reference proteome</keyword>
<evidence type="ECO:0000256" key="2">
    <source>
        <dbReference type="ARBA" id="ARBA00006375"/>
    </source>
</evidence>
<keyword evidence="5" id="KW-0677">Repeat</keyword>
<dbReference type="FunFam" id="1.50.40.10:FF:000018">
    <property type="entry name" value="S-adenosylmethionine mitochondrial carrier protein-like"/>
    <property type="match status" value="1"/>
</dbReference>
<dbReference type="STRING" id="126957.T1IUQ4"/>
<dbReference type="SUPFAM" id="SSF103506">
    <property type="entry name" value="Mitochondrial carrier"/>
    <property type="match status" value="2"/>
</dbReference>
<feature type="repeat" description="Solcar" evidence="10">
    <location>
        <begin position="934"/>
        <end position="1022"/>
    </location>
</feature>
<keyword evidence="6" id="KW-0999">Mitochondrion inner membrane</keyword>
<dbReference type="GO" id="GO:0005743">
    <property type="term" value="C:mitochondrial inner membrane"/>
    <property type="evidence" value="ECO:0007669"/>
    <property type="project" value="UniProtKB-SubCell"/>
</dbReference>
<keyword evidence="9 10" id="KW-0472">Membrane</keyword>
<dbReference type="InterPro" id="IPR023395">
    <property type="entry name" value="MCP_dom_sf"/>
</dbReference>
<dbReference type="eggNOG" id="KOG0768">
    <property type="taxonomic scope" value="Eukaryota"/>
</dbReference>
<dbReference type="InterPro" id="IPR036412">
    <property type="entry name" value="HAD-like_sf"/>
</dbReference>
<feature type="repeat" description="Solcar" evidence="10">
    <location>
        <begin position="836"/>
        <end position="925"/>
    </location>
</feature>
<dbReference type="SUPFAM" id="SSF56784">
    <property type="entry name" value="HAD-like"/>
    <property type="match status" value="1"/>
</dbReference>
<feature type="transmembrane region" description="Helical" evidence="11">
    <location>
        <begin position="6"/>
        <end position="29"/>
    </location>
</feature>
<evidence type="ECO:0000256" key="4">
    <source>
        <dbReference type="ARBA" id="ARBA00022692"/>
    </source>
</evidence>
<dbReference type="HOGENOM" id="CLU_243097_0_0_1"/>
<dbReference type="eggNOG" id="KOG1840">
    <property type="taxonomic scope" value="Eukaryota"/>
</dbReference>
<dbReference type="Pfam" id="PF13374">
    <property type="entry name" value="TPR_10"/>
    <property type="match status" value="1"/>
</dbReference>
<dbReference type="SFLD" id="SFLDG01129">
    <property type="entry name" value="C1.5:_HAD__Beta-PGM__Phosphata"/>
    <property type="match status" value="1"/>
</dbReference>
<accession>T1IUQ4</accession>
<evidence type="ECO:0000313" key="13">
    <source>
        <dbReference type="Proteomes" id="UP000014500"/>
    </source>
</evidence>
<reference evidence="12" key="2">
    <citation type="submission" date="2015-02" db="UniProtKB">
        <authorList>
            <consortium name="EnsemblMetazoa"/>
        </authorList>
    </citation>
    <scope>IDENTIFICATION</scope>
</reference>
<dbReference type="CDD" id="cd16415">
    <property type="entry name" value="HAD_dREG-2_like"/>
    <property type="match status" value="1"/>
</dbReference>
<dbReference type="InterPro" id="IPR011990">
    <property type="entry name" value="TPR-like_helical_dom_sf"/>
</dbReference>
<protein>
    <submittedName>
        <fullName evidence="12">Uncharacterized protein</fullName>
    </submittedName>
</protein>
<dbReference type="Gene3D" id="1.10.150.720">
    <property type="entry name" value="Haloacid dehalogenase-like hydrolase"/>
    <property type="match status" value="1"/>
</dbReference>
<feature type="transmembrane region" description="Helical" evidence="11">
    <location>
        <begin position="50"/>
        <end position="71"/>
    </location>
</feature>
<feature type="transmembrane region" description="Helical" evidence="11">
    <location>
        <begin position="236"/>
        <end position="259"/>
    </location>
</feature>
<dbReference type="InterPro" id="IPR019734">
    <property type="entry name" value="TPR_rpt"/>
</dbReference>
<keyword evidence="3" id="KW-0813">Transport</keyword>
<evidence type="ECO:0000256" key="6">
    <source>
        <dbReference type="ARBA" id="ARBA00022792"/>
    </source>
</evidence>
<feature type="repeat" description="Solcar" evidence="10">
    <location>
        <begin position="87"/>
        <end position="168"/>
    </location>
</feature>
<dbReference type="InterPro" id="IPR044924">
    <property type="entry name" value="HAD-SF_hydro_IA_REG-2-like_cap"/>
</dbReference>
<dbReference type="Proteomes" id="UP000014500">
    <property type="component" value="Unassembled WGS sequence"/>
</dbReference>
<dbReference type="InterPro" id="IPR023214">
    <property type="entry name" value="HAD_sf"/>
</dbReference>
<keyword evidence="4 10" id="KW-0812">Transmembrane</keyword>
<dbReference type="Gene3D" id="1.25.40.10">
    <property type="entry name" value="Tetratricopeptide repeat domain"/>
    <property type="match status" value="2"/>
</dbReference>
<evidence type="ECO:0000256" key="3">
    <source>
        <dbReference type="ARBA" id="ARBA00022448"/>
    </source>
</evidence>
<dbReference type="SMART" id="SM00028">
    <property type="entry name" value="TPR"/>
    <property type="match status" value="3"/>
</dbReference>
<dbReference type="Pfam" id="PF00702">
    <property type="entry name" value="Hydrolase"/>
    <property type="match status" value="1"/>
</dbReference>
<organism evidence="12 13">
    <name type="scientific">Strigamia maritima</name>
    <name type="common">European centipede</name>
    <name type="synonym">Geophilus maritimus</name>
    <dbReference type="NCBI Taxonomy" id="126957"/>
    <lineage>
        <taxon>Eukaryota</taxon>
        <taxon>Metazoa</taxon>
        <taxon>Ecdysozoa</taxon>
        <taxon>Arthropoda</taxon>
        <taxon>Myriapoda</taxon>
        <taxon>Chilopoda</taxon>
        <taxon>Pleurostigmophora</taxon>
        <taxon>Geophilomorpha</taxon>
        <taxon>Linotaeniidae</taxon>
        <taxon>Strigamia</taxon>
    </lineage>
</organism>
<dbReference type="Gene3D" id="3.40.50.1000">
    <property type="entry name" value="HAD superfamily/HAD-like"/>
    <property type="match status" value="1"/>
</dbReference>
<dbReference type="InterPro" id="IPR011949">
    <property type="entry name" value="HAD-SF_hydro_IA_REG-2-like"/>
</dbReference>
<dbReference type="Gene3D" id="1.50.40.10">
    <property type="entry name" value="Mitochondrial carrier domain"/>
    <property type="match status" value="2"/>
</dbReference>